<dbReference type="AlphaFoldDB" id="A0A6J4UVL1"/>
<protein>
    <submittedName>
        <fullName evidence="1">Uncharacterized protein</fullName>
    </submittedName>
</protein>
<gene>
    <name evidence="1" type="ORF">AVDCRST_MAG59-2600</name>
</gene>
<proteinExistence type="predicted"/>
<accession>A0A6J4UVL1</accession>
<evidence type="ECO:0000313" key="1">
    <source>
        <dbReference type="EMBL" id="CAA9561182.1"/>
    </source>
</evidence>
<name>A0A6J4UVL1_9BACT</name>
<dbReference type="EMBL" id="CADCWF010000161">
    <property type="protein sequence ID" value="CAA9561182.1"/>
    <property type="molecule type" value="Genomic_DNA"/>
</dbReference>
<organism evidence="1">
    <name type="scientific">uncultured Thermomicrobiales bacterium</name>
    <dbReference type="NCBI Taxonomy" id="1645740"/>
    <lineage>
        <taxon>Bacteria</taxon>
        <taxon>Pseudomonadati</taxon>
        <taxon>Thermomicrobiota</taxon>
        <taxon>Thermomicrobia</taxon>
        <taxon>Thermomicrobiales</taxon>
        <taxon>environmental samples</taxon>
    </lineage>
</organism>
<reference evidence="1" key="1">
    <citation type="submission" date="2020-02" db="EMBL/GenBank/DDBJ databases">
        <authorList>
            <person name="Meier V. D."/>
        </authorList>
    </citation>
    <scope>NUCLEOTIDE SEQUENCE</scope>
    <source>
        <strain evidence="1">AVDCRST_MAG59</strain>
    </source>
</reference>
<feature type="non-terminal residue" evidence="1">
    <location>
        <position position="1"/>
    </location>
</feature>
<feature type="non-terminal residue" evidence="1">
    <location>
        <position position="105"/>
    </location>
</feature>
<sequence length="105" mass="11310">WPRPRAVHHMVGCDSLPSKSEAAETTRSGAAWRSASRAGHWLSSAIRVHTLRCFGAVPGRLPRSRWRGTRAEREKGRGELAAPASAEGAIDACLRDPGQETLAAL</sequence>